<evidence type="ECO:0000256" key="9">
    <source>
        <dbReference type="ARBA" id="ARBA00022833"/>
    </source>
</evidence>
<dbReference type="PIRSF" id="PIRSF006769">
    <property type="entry name" value="RibD"/>
    <property type="match status" value="1"/>
</dbReference>
<keyword evidence="9 13" id="KW-0862">Zinc</keyword>
<organism evidence="18 19">
    <name type="scientific">Candidatus Pantoea edessiphila</name>
    <dbReference type="NCBI Taxonomy" id="2044610"/>
    <lineage>
        <taxon>Bacteria</taxon>
        <taxon>Pseudomonadati</taxon>
        <taxon>Pseudomonadota</taxon>
        <taxon>Gammaproteobacteria</taxon>
        <taxon>Enterobacterales</taxon>
        <taxon>Erwiniaceae</taxon>
        <taxon>Pantoea</taxon>
    </lineage>
</organism>
<evidence type="ECO:0000313" key="18">
    <source>
        <dbReference type="EMBL" id="PPI86343.1"/>
    </source>
</evidence>
<dbReference type="InterPro" id="IPR002125">
    <property type="entry name" value="CMP_dCMP_dom"/>
</dbReference>
<evidence type="ECO:0000313" key="19">
    <source>
        <dbReference type="Proteomes" id="UP000296144"/>
    </source>
</evidence>
<keyword evidence="10 13" id="KW-0521">NADP</keyword>
<dbReference type="InterPro" id="IPR011549">
    <property type="entry name" value="RibD_C"/>
</dbReference>
<keyword evidence="11 13" id="KW-0560">Oxidoreductase</keyword>
<feature type="binding site" evidence="16">
    <location>
        <position position="50"/>
    </location>
    <ligand>
        <name>Zn(2+)</name>
        <dbReference type="ChEBI" id="CHEBI:29105"/>
        <note>catalytic</note>
    </ligand>
</feature>
<dbReference type="InterPro" id="IPR002734">
    <property type="entry name" value="RibDG_C"/>
</dbReference>
<comment type="pathway">
    <text evidence="3 13">Cofactor biosynthesis; riboflavin biosynthesis; 5-amino-6-(D-ribitylamino)uracil from GTP: step 3/4.</text>
</comment>
<dbReference type="CDD" id="cd01284">
    <property type="entry name" value="Riboflavin_deaminase-reductase"/>
    <property type="match status" value="1"/>
</dbReference>
<evidence type="ECO:0000256" key="15">
    <source>
        <dbReference type="PIRSR" id="PIRSR006769-2"/>
    </source>
</evidence>
<evidence type="ECO:0000256" key="3">
    <source>
        <dbReference type="ARBA" id="ARBA00004910"/>
    </source>
</evidence>
<feature type="binding site" evidence="16">
    <location>
        <position position="84"/>
    </location>
    <ligand>
        <name>Zn(2+)</name>
        <dbReference type="ChEBI" id="CHEBI:29105"/>
        <note>catalytic</note>
    </ligand>
</feature>
<keyword evidence="12" id="KW-0511">Multifunctional enzyme</keyword>
<dbReference type="Pfam" id="PF00383">
    <property type="entry name" value="dCMP_cyt_deam_1"/>
    <property type="match status" value="1"/>
</dbReference>
<dbReference type="OrthoDB" id="9800865at2"/>
<evidence type="ECO:0000256" key="7">
    <source>
        <dbReference type="ARBA" id="ARBA00022723"/>
    </source>
</evidence>
<evidence type="ECO:0000256" key="4">
    <source>
        <dbReference type="ARBA" id="ARBA00005259"/>
    </source>
</evidence>
<sequence length="372" mass="41434">MTDELYMAHALKLAKRGCFTTTPNPNVGCVIVLHGNIVGEGWHQKAGGNHAEIHALHAAGDKARGSTVYVTLEPCSHHGLTPPCCQALIDAGVDRVVVAAQDPNPKVSGKGFIFLKQAGIKVSHGLMMKESKEINRGFFKRMVTGFPWVQLKFGISLDGCIAMNNGQSKWITSHHSRLDVQRYRAQSSAILSTSNTILADNPFLTVRWPQLKKDIEFIPDQKLLRQPIRVIMDRQNQVTPKHKIINQPGETWLIRQSHDNQCWPNNVVQMILPVNKQKINLSEMLLLLGKNQINNILVEAGAKFAGALIQDNMIDELIIYIAPKILGDSSIRFCKLPNLIDLNSTPKFSFTDICKIGSDIRMTLIPEEQKSI</sequence>
<dbReference type="GO" id="GO:0050661">
    <property type="term" value="F:NADP binding"/>
    <property type="evidence" value="ECO:0007669"/>
    <property type="project" value="InterPro"/>
</dbReference>
<dbReference type="PROSITE" id="PS00903">
    <property type="entry name" value="CYT_DCMP_DEAMINASES_1"/>
    <property type="match status" value="1"/>
</dbReference>
<dbReference type="RefSeq" id="WP_136130408.1">
    <property type="nucleotide sequence ID" value="NZ_PDKU01000005.1"/>
</dbReference>
<dbReference type="NCBIfam" id="TIGR00326">
    <property type="entry name" value="eubact_ribD"/>
    <property type="match status" value="1"/>
</dbReference>
<evidence type="ECO:0000256" key="5">
    <source>
        <dbReference type="ARBA" id="ARBA00007417"/>
    </source>
</evidence>
<dbReference type="InterPro" id="IPR024072">
    <property type="entry name" value="DHFR-like_dom_sf"/>
</dbReference>
<feature type="binding site" evidence="15">
    <location>
        <position position="184"/>
    </location>
    <ligand>
        <name>substrate</name>
    </ligand>
</feature>
<dbReference type="EC" id="3.5.4.26" evidence="13"/>
<evidence type="ECO:0000256" key="11">
    <source>
        <dbReference type="ARBA" id="ARBA00023002"/>
    </source>
</evidence>
<keyword evidence="8 13" id="KW-0378">Hydrolase</keyword>
<dbReference type="GO" id="GO:0008703">
    <property type="term" value="F:5-amino-6-(5-phosphoribosylamino)uracil reductase activity"/>
    <property type="evidence" value="ECO:0007669"/>
    <property type="project" value="UniProtKB-EC"/>
</dbReference>
<dbReference type="InterPro" id="IPR016192">
    <property type="entry name" value="APOBEC/CMP_deaminase_Zn-bd"/>
</dbReference>
<evidence type="ECO:0000256" key="16">
    <source>
        <dbReference type="PIRSR" id="PIRSR006769-3"/>
    </source>
</evidence>
<feature type="binding site" evidence="15">
    <location>
        <begin position="301"/>
        <end position="307"/>
    </location>
    <ligand>
        <name>NADP(+)</name>
        <dbReference type="ChEBI" id="CHEBI:58349"/>
    </ligand>
</feature>
<dbReference type="SUPFAM" id="SSF53597">
    <property type="entry name" value="Dihydrofolate reductase-like"/>
    <property type="match status" value="1"/>
</dbReference>
<dbReference type="GO" id="GO:0008835">
    <property type="term" value="F:diaminohydroxyphosphoribosylaminopyrimidine deaminase activity"/>
    <property type="evidence" value="ECO:0007669"/>
    <property type="project" value="UniProtKB-EC"/>
</dbReference>
<dbReference type="PROSITE" id="PS51747">
    <property type="entry name" value="CYT_DCMP_DEAMINASES_2"/>
    <property type="match status" value="1"/>
</dbReference>
<feature type="binding site" evidence="15">
    <location>
        <position position="204"/>
    </location>
    <ligand>
        <name>substrate</name>
    </ligand>
</feature>
<feature type="binding site" evidence="15">
    <location>
        <position position="170"/>
    </location>
    <ligand>
        <name>NADP(+)</name>
        <dbReference type="ChEBI" id="CHEBI:58349"/>
    </ligand>
</feature>
<evidence type="ECO:0000256" key="14">
    <source>
        <dbReference type="PIRSR" id="PIRSR006769-1"/>
    </source>
</evidence>
<evidence type="ECO:0000256" key="12">
    <source>
        <dbReference type="ARBA" id="ARBA00023268"/>
    </source>
</evidence>
<evidence type="ECO:0000256" key="8">
    <source>
        <dbReference type="ARBA" id="ARBA00022801"/>
    </source>
</evidence>
<feature type="binding site" evidence="15">
    <location>
        <position position="154"/>
    </location>
    <ligand>
        <name>NADP(+)</name>
        <dbReference type="ChEBI" id="CHEBI:58349"/>
    </ligand>
</feature>
<dbReference type="InterPro" id="IPR050765">
    <property type="entry name" value="Riboflavin_Biosynth_HTPR"/>
</dbReference>
<comment type="caution">
    <text evidence="18">The sequence shown here is derived from an EMBL/GenBank/DDBJ whole genome shotgun (WGS) entry which is preliminary data.</text>
</comment>
<dbReference type="UniPathway" id="UPA00275">
    <property type="reaction ID" value="UER00401"/>
</dbReference>
<feature type="active site" description="Proton donor" evidence="14">
    <location>
        <position position="52"/>
    </location>
</feature>
<feature type="binding site" evidence="15">
    <location>
        <position position="168"/>
    </location>
    <ligand>
        <name>substrate</name>
    </ligand>
</feature>
<proteinExistence type="inferred from homology"/>
<dbReference type="Proteomes" id="UP000296144">
    <property type="component" value="Unassembled WGS sequence"/>
</dbReference>
<comment type="catalytic activity">
    <reaction evidence="13">
        <text>2,5-diamino-6-hydroxy-4-(5-phosphoribosylamino)-pyrimidine + H2O + H(+) = 5-amino-6-(5-phospho-D-ribosylamino)uracil + NH4(+)</text>
        <dbReference type="Rhea" id="RHEA:21868"/>
        <dbReference type="ChEBI" id="CHEBI:15377"/>
        <dbReference type="ChEBI" id="CHEBI:15378"/>
        <dbReference type="ChEBI" id="CHEBI:28938"/>
        <dbReference type="ChEBI" id="CHEBI:58453"/>
        <dbReference type="ChEBI" id="CHEBI:58614"/>
        <dbReference type="EC" id="3.5.4.26"/>
    </reaction>
</comment>
<keyword evidence="6 13" id="KW-0686">Riboflavin biosynthesis</keyword>
<feature type="domain" description="CMP/dCMP-type deaminase" evidence="17">
    <location>
        <begin position="1"/>
        <end position="115"/>
    </location>
</feature>
<dbReference type="GO" id="GO:0008270">
    <property type="term" value="F:zinc ion binding"/>
    <property type="evidence" value="ECO:0007669"/>
    <property type="project" value="InterPro"/>
</dbReference>
<comment type="pathway">
    <text evidence="2 13">Cofactor biosynthesis; riboflavin biosynthesis; 5-amino-6-(D-ribitylamino)uracil from GTP: step 2/4.</text>
</comment>
<feature type="binding site" evidence="15">
    <location>
        <position position="299"/>
    </location>
    <ligand>
        <name>substrate</name>
    </ligand>
</feature>
<feature type="binding site" evidence="15">
    <location>
        <position position="207"/>
    </location>
    <ligand>
        <name>substrate</name>
    </ligand>
</feature>
<feature type="binding site" evidence="15">
    <location>
        <position position="196"/>
    </location>
    <ligand>
        <name>NADP(+)</name>
        <dbReference type="ChEBI" id="CHEBI:58349"/>
    </ligand>
</feature>
<dbReference type="Gene3D" id="3.40.430.10">
    <property type="entry name" value="Dihydrofolate Reductase, subunit A"/>
    <property type="match status" value="1"/>
</dbReference>
<evidence type="ECO:0000256" key="2">
    <source>
        <dbReference type="ARBA" id="ARBA00004882"/>
    </source>
</evidence>
<reference evidence="18 19" key="1">
    <citation type="journal article" date="2018" name="Genome Biol. Evol.">
        <title>Cladogenesis and Genomic Streamlining in Extracellular Endosymbionts of Tropical Stink Bugs.</title>
        <authorList>
            <person name="Otero-Bravo A."/>
            <person name="Goffredi S."/>
            <person name="Sabree Z.L."/>
        </authorList>
    </citation>
    <scope>NUCLEOTIDE SEQUENCE [LARGE SCALE GENOMIC DNA]</scope>
    <source>
        <strain evidence="18 19">SoEL</strain>
    </source>
</reference>
<comment type="catalytic activity">
    <reaction evidence="13">
        <text>5-amino-6-(5-phospho-D-ribitylamino)uracil + NADP(+) = 5-amino-6-(5-phospho-D-ribosylamino)uracil + NADPH + H(+)</text>
        <dbReference type="Rhea" id="RHEA:17845"/>
        <dbReference type="ChEBI" id="CHEBI:15378"/>
        <dbReference type="ChEBI" id="CHEBI:57783"/>
        <dbReference type="ChEBI" id="CHEBI:58349"/>
        <dbReference type="ChEBI" id="CHEBI:58421"/>
        <dbReference type="ChEBI" id="CHEBI:58453"/>
        <dbReference type="EC" id="1.1.1.193"/>
    </reaction>
</comment>
<dbReference type="Gene3D" id="3.40.140.10">
    <property type="entry name" value="Cytidine Deaminase, domain 2"/>
    <property type="match status" value="1"/>
</dbReference>
<dbReference type="NCBIfam" id="TIGR00227">
    <property type="entry name" value="ribD_Cterm"/>
    <property type="match status" value="1"/>
</dbReference>
<protein>
    <recommendedName>
        <fullName evidence="13">Riboflavin biosynthesis protein RibD</fullName>
    </recommendedName>
    <domain>
        <recommendedName>
            <fullName evidence="13">Diaminohydroxyphosphoribosylaminopyrimidine deaminase</fullName>
            <shortName evidence="13">DRAP deaminase</shortName>
            <ecNumber evidence="13">3.5.4.26</ecNumber>
        </recommendedName>
        <alternativeName>
            <fullName evidence="13">Riboflavin-specific deaminase</fullName>
        </alternativeName>
    </domain>
    <domain>
        <recommendedName>
            <fullName evidence="13">5-amino-6-(5-phosphoribosylamino)uracil reductase</fullName>
            <ecNumber evidence="13">1.1.1.193</ecNumber>
        </recommendedName>
        <alternativeName>
            <fullName evidence="13">HTP reductase</fullName>
        </alternativeName>
    </domain>
</protein>
<feature type="binding site" evidence="16">
    <location>
        <position position="75"/>
    </location>
    <ligand>
        <name>Zn(2+)</name>
        <dbReference type="ChEBI" id="CHEBI:29105"/>
        <note>catalytic</note>
    </ligand>
</feature>
<dbReference type="PANTHER" id="PTHR38011">
    <property type="entry name" value="DIHYDROFOLATE REDUCTASE FAMILY PROTEIN (AFU_ORTHOLOGUE AFUA_8G06820)"/>
    <property type="match status" value="1"/>
</dbReference>
<comment type="similarity">
    <text evidence="5 13">In the C-terminal section; belongs to the HTP reductase family.</text>
</comment>
<evidence type="ECO:0000256" key="13">
    <source>
        <dbReference type="PIRNR" id="PIRNR006769"/>
    </source>
</evidence>
<evidence type="ECO:0000256" key="10">
    <source>
        <dbReference type="ARBA" id="ARBA00022857"/>
    </source>
</evidence>
<dbReference type="EMBL" id="PDKU01000005">
    <property type="protein sequence ID" value="PPI86343.1"/>
    <property type="molecule type" value="Genomic_DNA"/>
</dbReference>
<dbReference type="InterPro" id="IPR004794">
    <property type="entry name" value="Eubact_RibD"/>
</dbReference>
<comment type="cofactor">
    <cofactor evidence="13 16">
        <name>Zn(2+)</name>
        <dbReference type="ChEBI" id="CHEBI:29105"/>
    </cofactor>
    <text evidence="13 16">Binds 1 zinc ion.</text>
</comment>
<dbReference type="FunFam" id="3.40.140.10:FF:000025">
    <property type="entry name" value="Riboflavin biosynthesis protein RibD"/>
    <property type="match status" value="1"/>
</dbReference>
<dbReference type="PANTHER" id="PTHR38011:SF7">
    <property type="entry name" value="2,5-DIAMINO-6-RIBOSYLAMINO-4(3H)-PYRIMIDINONE 5'-PHOSPHATE REDUCTASE"/>
    <property type="match status" value="1"/>
</dbReference>
<comment type="similarity">
    <text evidence="4 13">In the N-terminal section; belongs to the cytidine and deoxycytidylate deaminase family.</text>
</comment>
<accession>A0A2P5SVJ7</accession>
<dbReference type="AlphaFoldDB" id="A0A2P5SVJ7"/>
<keyword evidence="7 13" id="KW-0479">Metal-binding</keyword>
<dbReference type="SUPFAM" id="SSF53927">
    <property type="entry name" value="Cytidine deaminase-like"/>
    <property type="match status" value="1"/>
</dbReference>
<dbReference type="NCBIfam" id="NF008052">
    <property type="entry name" value="PRK10786.1"/>
    <property type="match status" value="1"/>
</dbReference>
<keyword evidence="19" id="KW-1185">Reference proteome</keyword>
<dbReference type="GO" id="GO:0009231">
    <property type="term" value="P:riboflavin biosynthetic process"/>
    <property type="evidence" value="ECO:0007669"/>
    <property type="project" value="UniProtKB-UniPathway"/>
</dbReference>
<dbReference type="Pfam" id="PF01872">
    <property type="entry name" value="RibD_C"/>
    <property type="match status" value="1"/>
</dbReference>
<name>A0A2P5SVJ7_9GAMM</name>
<evidence type="ECO:0000256" key="6">
    <source>
        <dbReference type="ARBA" id="ARBA00022619"/>
    </source>
</evidence>
<gene>
    <name evidence="18" type="primary">ribD</name>
    <name evidence="18" type="ORF">CRV10_03250</name>
</gene>
<dbReference type="InterPro" id="IPR016193">
    <property type="entry name" value="Cytidine_deaminase-like"/>
</dbReference>
<evidence type="ECO:0000256" key="1">
    <source>
        <dbReference type="ARBA" id="ARBA00002151"/>
    </source>
</evidence>
<evidence type="ECO:0000259" key="17">
    <source>
        <dbReference type="PROSITE" id="PS51747"/>
    </source>
</evidence>
<feature type="binding site" evidence="15">
    <location>
        <position position="200"/>
    </location>
    <ligand>
        <name>NADP(+)</name>
        <dbReference type="ChEBI" id="CHEBI:58349"/>
    </ligand>
</feature>
<comment type="function">
    <text evidence="1 13">Converts 2,5-diamino-6-(ribosylamino)-4(3h)-pyrimidinone 5'-phosphate into 5-amino-6-(ribosylamino)-2,4(1h,3h)-pyrimidinedione 5'-phosphate.</text>
</comment>
<dbReference type="EC" id="1.1.1.193" evidence="13"/>